<dbReference type="GO" id="GO:0046540">
    <property type="term" value="C:U4/U6 x U5 tri-snRNP complex"/>
    <property type="evidence" value="ECO:0007669"/>
    <property type="project" value="TreeGrafter"/>
</dbReference>
<evidence type="ECO:0000256" key="5">
    <source>
        <dbReference type="SAM" id="MobiDB-lite"/>
    </source>
</evidence>
<dbReference type="InterPro" id="IPR040107">
    <property type="entry name" value="Snu23"/>
</dbReference>
<dbReference type="Pfam" id="PF12874">
    <property type="entry name" value="zf-met"/>
    <property type="match status" value="1"/>
</dbReference>
<dbReference type="Proteomes" id="UP000019384">
    <property type="component" value="Unassembled WGS sequence"/>
</dbReference>
<dbReference type="STRING" id="1382522.W6MPF7"/>
<proteinExistence type="predicted"/>
<evidence type="ECO:0000313" key="7">
    <source>
        <dbReference type="EMBL" id="CDK28208.1"/>
    </source>
</evidence>
<evidence type="ECO:0000313" key="8">
    <source>
        <dbReference type="Proteomes" id="UP000019384"/>
    </source>
</evidence>
<dbReference type="GO" id="GO:0005681">
    <property type="term" value="C:spliceosomal complex"/>
    <property type="evidence" value="ECO:0007669"/>
    <property type="project" value="InterPro"/>
</dbReference>
<evidence type="ECO:0000259" key="6">
    <source>
        <dbReference type="PROSITE" id="PS00028"/>
    </source>
</evidence>
<keyword evidence="8" id="KW-1185">Reference proteome</keyword>
<reference evidence="7" key="2">
    <citation type="submission" date="2014-02" db="EMBL/GenBank/DDBJ databases">
        <title>Complete DNA sequence of /Kuraishia capsulata/ illustrates novel genomic features among budding yeasts (/Saccharomycotina/).</title>
        <authorList>
            <person name="Morales L."/>
            <person name="Noel B."/>
            <person name="Porcel B."/>
            <person name="Marcet-Houben M."/>
            <person name="Hullo M-F."/>
            <person name="Sacerdot C."/>
            <person name="Tekaia F."/>
            <person name="Leh-Louis V."/>
            <person name="Despons L."/>
            <person name="Khanna V."/>
            <person name="Aury J-M."/>
            <person name="Barbe V."/>
            <person name="Couloux A."/>
            <person name="Labadie K."/>
            <person name="Pelletier E."/>
            <person name="Souciet J-L."/>
            <person name="Boekhout T."/>
            <person name="Gabaldon T."/>
            <person name="Wincker P."/>
            <person name="Dujon B."/>
        </authorList>
    </citation>
    <scope>NUCLEOTIDE SEQUENCE</scope>
    <source>
        <strain evidence="7">CBS 1993</strain>
    </source>
</reference>
<reference evidence="7" key="1">
    <citation type="submission" date="2013-12" db="EMBL/GenBank/DDBJ databases">
        <authorList>
            <person name="Genoscope - CEA"/>
        </authorList>
    </citation>
    <scope>NUCLEOTIDE SEQUENCE</scope>
    <source>
        <strain evidence="7">CBS 1993</strain>
    </source>
</reference>
<keyword evidence="1" id="KW-0479">Metal-binding</keyword>
<evidence type="ECO:0000256" key="1">
    <source>
        <dbReference type="ARBA" id="ARBA00022723"/>
    </source>
</evidence>
<dbReference type="InterPro" id="IPR036236">
    <property type="entry name" value="Znf_C2H2_sf"/>
</dbReference>
<protein>
    <recommendedName>
        <fullName evidence="6">C2H2-type domain-containing protein</fullName>
    </recommendedName>
</protein>
<dbReference type="PROSITE" id="PS00028">
    <property type="entry name" value="ZINC_FINGER_C2H2_1"/>
    <property type="match status" value="1"/>
</dbReference>
<dbReference type="HOGENOM" id="CLU_067237_2_1_1"/>
<keyword evidence="4" id="KW-0539">Nucleus</keyword>
<dbReference type="GO" id="GO:0000398">
    <property type="term" value="P:mRNA splicing, via spliceosome"/>
    <property type="evidence" value="ECO:0007669"/>
    <property type="project" value="InterPro"/>
</dbReference>
<dbReference type="RefSeq" id="XP_022460198.1">
    <property type="nucleotide sequence ID" value="XM_022600898.1"/>
</dbReference>
<dbReference type="EMBL" id="HG793129">
    <property type="protein sequence ID" value="CDK28208.1"/>
    <property type="molecule type" value="Genomic_DNA"/>
</dbReference>
<accession>W6MPF7</accession>
<dbReference type="PANTHER" id="PTHR45986:SF1">
    <property type="entry name" value="ZINC FINGER MATRIN-TYPE PROTEIN 2"/>
    <property type="match status" value="1"/>
</dbReference>
<feature type="compositionally biased region" description="Basic residues" evidence="5">
    <location>
        <begin position="165"/>
        <end position="176"/>
    </location>
</feature>
<gene>
    <name evidence="7" type="ORF">KUCA_T00004190001</name>
</gene>
<dbReference type="PANTHER" id="PTHR45986">
    <property type="entry name" value="ZINC FINGER MATRIN-TYPE PROTEIN 2"/>
    <property type="match status" value="1"/>
</dbReference>
<evidence type="ECO:0000256" key="2">
    <source>
        <dbReference type="ARBA" id="ARBA00022771"/>
    </source>
</evidence>
<keyword evidence="3" id="KW-0862">Zinc</keyword>
<dbReference type="OrthoDB" id="30343at2759"/>
<keyword evidence="2" id="KW-0863">Zinc-finger</keyword>
<dbReference type="GO" id="GO:0008270">
    <property type="term" value="F:zinc ion binding"/>
    <property type="evidence" value="ECO:0007669"/>
    <property type="project" value="UniProtKB-KW"/>
</dbReference>
<dbReference type="SUPFAM" id="SSF57667">
    <property type="entry name" value="beta-beta-alpha zinc fingers"/>
    <property type="match status" value="1"/>
</dbReference>
<sequence length="200" mass="24011">MSGKEEKVNSFGRRTWDKEEYARLARERVEEIRNKRNGKNTEPKKTKAHDFFKQRMEDLKKIDSMNKISLVADSVTGGWFACEVCRRKYKDNLAYIEHLNSNEHLQNSGFDARDQQEVTLEQVKDRLETLKRIKDEERLKDDTQYDIRRRIEIKRKRDEEEALRKKQRTEKKRKKVAEKTEPNETTNDPMMTMMGFSSFK</sequence>
<feature type="region of interest" description="Disordered" evidence="5">
    <location>
        <begin position="156"/>
        <end position="200"/>
    </location>
</feature>
<dbReference type="AlphaFoldDB" id="W6MPF7"/>
<dbReference type="GeneID" id="34521586"/>
<evidence type="ECO:0000256" key="3">
    <source>
        <dbReference type="ARBA" id="ARBA00022833"/>
    </source>
</evidence>
<organism evidence="7 8">
    <name type="scientific">Kuraishia capsulata CBS 1993</name>
    <dbReference type="NCBI Taxonomy" id="1382522"/>
    <lineage>
        <taxon>Eukaryota</taxon>
        <taxon>Fungi</taxon>
        <taxon>Dikarya</taxon>
        <taxon>Ascomycota</taxon>
        <taxon>Saccharomycotina</taxon>
        <taxon>Pichiomycetes</taxon>
        <taxon>Pichiales</taxon>
        <taxon>Pichiaceae</taxon>
        <taxon>Kuraishia</taxon>
    </lineage>
</organism>
<dbReference type="InterPro" id="IPR013087">
    <property type="entry name" value="Znf_C2H2_type"/>
</dbReference>
<name>W6MPF7_9ASCO</name>
<feature type="domain" description="C2H2-type" evidence="6">
    <location>
        <begin position="82"/>
        <end position="104"/>
    </location>
</feature>
<evidence type="ECO:0000256" key="4">
    <source>
        <dbReference type="ARBA" id="ARBA00023242"/>
    </source>
</evidence>